<feature type="compositionally biased region" description="Basic residues" evidence="1">
    <location>
        <begin position="63"/>
        <end position="78"/>
    </location>
</feature>
<accession>A0AAV7UVT3</accession>
<organism evidence="2 3">
    <name type="scientific">Pleurodeles waltl</name>
    <name type="common">Iberian ribbed newt</name>
    <dbReference type="NCBI Taxonomy" id="8319"/>
    <lineage>
        <taxon>Eukaryota</taxon>
        <taxon>Metazoa</taxon>
        <taxon>Chordata</taxon>
        <taxon>Craniata</taxon>
        <taxon>Vertebrata</taxon>
        <taxon>Euteleostomi</taxon>
        <taxon>Amphibia</taxon>
        <taxon>Batrachia</taxon>
        <taxon>Caudata</taxon>
        <taxon>Salamandroidea</taxon>
        <taxon>Salamandridae</taxon>
        <taxon>Pleurodelinae</taxon>
        <taxon>Pleurodeles</taxon>
    </lineage>
</organism>
<keyword evidence="3" id="KW-1185">Reference proteome</keyword>
<evidence type="ECO:0000313" key="2">
    <source>
        <dbReference type="EMBL" id="KAJ1192521.1"/>
    </source>
</evidence>
<comment type="caution">
    <text evidence="2">The sequence shown here is derived from an EMBL/GenBank/DDBJ whole genome shotgun (WGS) entry which is preliminary data.</text>
</comment>
<feature type="region of interest" description="Disordered" evidence="1">
    <location>
        <begin position="63"/>
        <end position="87"/>
    </location>
</feature>
<dbReference type="Proteomes" id="UP001066276">
    <property type="component" value="Chromosome 2_2"/>
</dbReference>
<proteinExistence type="predicted"/>
<reference evidence="2" key="1">
    <citation type="journal article" date="2022" name="bioRxiv">
        <title>Sequencing and chromosome-scale assembly of the giantPleurodeles waltlgenome.</title>
        <authorList>
            <person name="Brown T."/>
            <person name="Elewa A."/>
            <person name="Iarovenko S."/>
            <person name="Subramanian E."/>
            <person name="Araus A.J."/>
            <person name="Petzold A."/>
            <person name="Susuki M."/>
            <person name="Suzuki K.-i.T."/>
            <person name="Hayashi T."/>
            <person name="Toyoda A."/>
            <person name="Oliveira C."/>
            <person name="Osipova E."/>
            <person name="Leigh N.D."/>
            <person name="Simon A."/>
            <person name="Yun M.H."/>
        </authorList>
    </citation>
    <scope>NUCLEOTIDE SEQUENCE</scope>
    <source>
        <strain evidence="2">20211129_DDA</strain>
        <tissue evidence="2">Liver</tissue>
    </source>
</reference>
<dbReference type="AlphaFoldDB" id="A0AAV7UVT3"/>
<evidence type="ECO:0000256" key="1">
    <source>
        <dbReference type="SAM" id="MobiDB-lite"/>
    </source>
</evidence>
<name>A0AAV7UVT3_PLEWA</name>
<evidence type="ECO:0000313" key="3">
    <source>
        <dbReference type="Proteomes" id="UP001066276"/>
    </source>
</evidence>
<protein>
    <submittedName>
        <fullName evidence="2">Uncharacterized protein</fullName>
    </submittedName>
</protein>
<gene>
    <name evidence="2" type="ORF">NDU88_001828</name>
</gene>
<sequence length="138" mass="15563">MYILDKYSPHSSQRWVSEGGGPIYTGDEWDKKRTVDFLGAHALEPTGFPSSLKELRAPYASLHRAHRRKSGSERRRRLTVNEHHPGGRYERSCRIGLGAERLRCRCRAAPCADNPVVVPEEAEASLRGLRVLPLKNTS</sequence>
<dbReference type="EMBL" id="JANPWB010000004">
    <property type="protein sequence ID" value="KAJ1192521.1"/>
    <property type="molecule type" value="Genomic_DNA"/>
</dbReference>